<keyword evidence="2" id="KW-0732">Signal</keyword>
<dbReference type="Pfam" id="PF13795">
    <property type="entry name" value="HupE_UreJ_2"/>
    <property type="match status" value="1"/>
</dbReference>
<evidence type="ECO:0000256" key="1">
    <source>
        <dbReference type="SAM" id="Phobius"/>
    </source>
</evidence>
<proteinExistence type="predicted"/>
<feature type="transmembrane region" description="Helical" evidence="1">
    <location>
        <begin position="224"/>
        <end position="244"/>
    </location>
</feature>
<feature type="chain" id="PRO_5030634453" evidence="2">
    <location>
        <begin position="27"/>
        <end position="361"/>
    </location>
</feature>
<protein>
    <submittedName>
        <fullName evidence="3">HupE/UreJ family protein</fullName>
    </submittedName>
</protein>
<feature type="transmembrane region" description="Helical" evidence="1">
    <location>
        <begin position="189"/>
        <end position="212"/>
    </location>
</feature>
<feature type="transmembrane region" description="Helical" evidence="1">
    <location>
        <begin position="250"/>
        <end position="268"/>
    </location>
</feature>
<keyword evidence="4" id="KW-1185">Reference proteome</keyword>
<organism evidence="3 4">
    <name type="scientific">Cohnella nanjingensis</name>
    <dbReference type="NCBI Taxonomy" id="1387779"/>
    <lineage>
        <taxon>Bacteria</taxon>
        <taxon>Bacillati</taxon>
        <taxon>Bacillota</taxon>
        <taxon>Bacilli</taxon>
        <taxon>Bacillales</taxon>
        <taxon>Paenibacillaceae</taxon>
        <taxon>Cohnella</taxon>
    </lineage>
</organism>
<dbReference type="AlphaFoldDB" id="A0A7X0RNS3"/>
<gene>
    <name evidence="3" type="ORF">H7C19_08245</name>
</gene>
<comment type="caution">
    <text evidence="3">The sequence shown here is derived from an EMBL/GenBank/DDBJ whole genome shotgun (WGS) entry which is preliminary data.</text>
</comment>
<evidence type="ECO:0000313" key="3">
    <source>
        <dbReference type="EMBL" id="MBB6670678.1"/>
    </source>
</evidence>
<dbReference type="Proteomes" id="UP000547209">
    <property type="component" value="Unassembled WGS sequence"/>
</dbReference>
<dbReference type="InterPro" id="IPR032809">
    <property type="entry name" value="Put_HupE_UreJ"/>
</dbReference>
<keyword evidence="1" id="KW-0472">Membrane</keyword>
<sequence length="361" mass="38518">MKIGRIACVIALLGLALLGWTPAASAHGNNSLAYSDLVYEDGAIRYTLQIDLYDLRTIVTPDDPDIESEAPEVLDRFFAIAGPQVEEALLPHLRLYADGLPLRGKLVALRGIAKEGETQTFAEAVLSYPANRPPAQFALDYDFVFDNDQWHVNYVNVSLGRLQGTGVLVSQLRELQLGRMSLAEAFERYSLLGLKSWLTGYASLLFAAVLLLTGRPLRQAMTAVAAFAGAGTIALALTAGLQAIVLPERFVGAVCALSVCCAALHGLLSAGPRSRIWLACGCGLVHGLFFAQTLSGMRADAELAAASLTSYGLGLAAGLALLALVLYPTFRYASRLKRFDPTLLSAIALVGLAGFLSVAYR</sequence>
<evidence type="ECO:0000256" key="2">
    <source>
        <dbReference type="SAM" id="SignalP"/>
    </source>
</evidence>
<reference evidence="3 4" key="1">
    <citation type="submission" date="2020-08" db="EMBL/GenBank/DDBJ databases">
        <title>Cohnella phylogeny.</title>
        <authorList>
            <person name="Dunlap C."/>
        </authorList>
    </citation>
    <scope>NUCLEOTIDE SEQUENCE [LARGE SCALE GENOMIC DNA]</scope>
    <source>
        <strain evidence="3 4">DSM 28246</strain>
    </source>
</reference>
<feature type="signal peptide" evidence="2">
    <location>
        <begin position="1"/>
        <end position="26"/>
    </location>
</feature>
<keyword evidence="1" id="KW-0812">Transmembrane</keyword>
<name>A0A7X0RNS3_9BACL</name>
<dbReference type="EMBL" id="JACJVP010000011">
    <property type="protein sequence ID" value="MBB6670678.1"/>
    <property type="molecule type" value="Genomic_DNA"/>
</dbReference>
<evidence type="ECO:0000313" key="4">
    <source>
        <dbReference type="Proteomes" id="UP000547209"/>
    </source>
</evidence>
<accession>A0A7X0RNS3</accession>
<feature type="transmembrane region" description="Helical" evidence="1">
    <location>
        <begin position="342"/>
        <end position="360"/>
    </location>
</feature>
<feature type="transmembrane region" description="Helical" evidence="1">
    <location>
        <begin position="311"/>
        <end position="330"/>
    </location>
</feature>
<feature type="transmembrane region" description="Helical" evidence="1">
    <location>
        <begin position="275"/>
        <end position="291"/>
    </location>
</feature>
<keyword evidence="1" id="KW-1133">Transmembrane helix</keyword>
<dbReference type="RefSeq" id="WP_185142169.1">
    <property type="nucleotide sequence ID" value="NZ_JACJVP010000011.1"/>
</dbReference>